<dbReference type="InterPro" id="IPR051320">
    <property type="entry name" value="Viral_Replic_Matur_Polypro"/>
</dbReference>
<protein>
    <submittedName>
        <fullName evidence="1">Retrovirus-related Pol polyprotein from transposon</fullName>
    </submittedName>
</protein>
<organism evidence="1 2">
    <name type="scientific">Nosema granulosis</name>
    <dbReference type="NCBI Taxonomy" id="83296"/>
    <lineage>
        <taxon>Eukaryota</taxon>
        <taxon>Fungi</taxon>
        <taxon>Fungi incertae sedis</taxon>
        <taxon>Microsporidia</taxon>
        <taxon>Nosematidae</taxon>
        <taxon>Nosema</taxon>
    </lineage>
</organism>
<dbReference type="AlphaFoldDB" id="A0A9P6H048"/>
<dbReference type="PANTHER" id="PTHR33064:SF37">
    <property type="entry name" value="RIBONUCLEASE H"/>
    <property type="match status" value="1"/>
</dbReference>
<comment type="caution">
    <text evidence="1">The sequence shown here is derived from an EMBL/GenBank/DDBJ whole genome shotgun (WGS) entry which is preliminary data.</text>
</comment>
<dbReference type="InterPro" id="IPR043502">
    <property type="entry name" value="DNA/RNA_pol_sf"/>
</dbReference>
<dbReference type="InterPro" id="IPR043128">
    <property type="entry name" value="Rev_trsase/Diguanyl_cyclase"/>
</dbReference>
<dbReference type="Proteomes" id="UP000740883">
    <property type="component" value="Unassembled WGS sequence"/>
</dbReference>
<keyword evidence="2" id="KW-1185">Reference proteome</keyword>
<gene>
    <name evidence="1" type="primary">pol_145</name>
    <name evidence="1" type="ORF">NGRA_0864</name>
</gene>
<dbReference type="PANTHER" id="PTHR33064">
    <property type="entry name" value="POL PROTEIN"/>
    <property type="match status" value="1"/>
</dbReference>
<name>A0A9P6H048_9MICR</name>
<evidence type="ECO:0000313" key="1">
    <source>
        <dbReference type="EMBL" id="KAF9764069.1"/>
    </source>
</evidence>
<proteinExistence type="predicted"/>
<sequence>MGLKLNVKKCEYGKKEIKILRHIITDGCVKVDPEKVRAVKELPIPGSIKKLQSFLGLFNYSSKHIRDSYKFTKGLYAILELKENQEEKVWNNYMNEVEYVEGIVKCKEIMENAATLYIPDLNKKFILITGCVHRWNRGYIITASRRPGENSVFLQRNKQFG</sequence>
<dbReference type="Gene3D" id="3.30.70.270">
    <property type="match status" value="1"/>
</dbReference>
<reference evidence="1 2" key="1">
    <citation type="journal article" date="2020" name="Genome Biol. Evol.">
        <title>Comparative genomics of strictly vertically transmitted, feminizing microsporidia endosymbionts of amphipod crustaceans.</title>
        <authorList>
            <person name="Cormier A."/>
            <person name="Chebbi M.A."/>
            <person name="Giraud I."/>
            <person name="Wattier R."/>
            <person name="Teixeira M."/>
            <person name="Gilbert C."/>
            <person name="Rigaud T."/>
            <person name="Cordaux R."/>
        </authorList>
    </citation>
    <scope>NUCLEOTIDE SEQUENCE [LARGE SCALE GENOMIC DNA]</scope>
    <source>
        <strain evidence="1 2">Ou3-Ou53</strain>
    </source>
</reference>
<dbReference type="EMBL" id="SBJO01000041">
    <property type="protein sequence ID" value="KAF9764069.1"/>
    <property type="molecule type" value="Genomic_DNA"/>
</dbReference>
<evidence type="ECO:0000313" key="2">
    <source>
        <dbReference type="Proteomes" id="UP000740883"/>
    </source>
</evidence>
<dbReference type="SUPFAM" id="SSF56672">
    <property type="entry name" value="DNA/RNA polymerases"/>
    <property type="match status" value="1"/>
</dbReference>
<dbReference type="OrthoDB" id="8947436at2759"/>
<accession>A0A9P6H048</accession>